<feature type="region of interest" description="Disordered" evidence="1">
    <location>
        <begin position="693"/>
        <end position="736"/>
    </location>
</feature>
<name>A0A502FPC8_9GAMM</name>
<dbReference type="RefSeq" id="WP_140650579.1">
    <property type="nucleotide sequence ID" value="NZ_RCZB01000001.1"/>
</dbReference>
<dbReference type="Proteomes" id="UP000319486">
    <property type="component" value="Unassembled WGS sequence"/>
</dbReference>
<feature type="region of interest" description="Disordered" evidence="1">
    <location>
        <begin position="378"/>
        <end position="428"/>
    </location>
</feature>
<dbReference type="InterPro" id="IPR018392">
    <property type="entry name" value="LysM"/>
</dbReference>
<evidence type="ECO:0000313" key="6">
    <source>
        <dbReference type="Proteomes" id="UP000319486"/>
    </source>
</evidence>
<gene>
    <name evidence="5" type="ORF">EAH88_06860</name>
</gene>
<feature type="compositionally biased region" description="Low complexity" evidence="1">
    <location>
        <begin position="693"/>
        <end position="707"/>
    </location>
</feature>
<feature type="compositionally biased region" description="Low complexity" evidence="1">
    <location>
        <begin position="381"/>
        <end position="396"/>
    </location>
</feature>
<dbReference type="InterPro" id="IPR020012">
    <property type="entry name" value="LysM_FimV"/>
</dbReference>
<feature type="signal peptide" evidence="3">
    <location>
        <begin position="1"/>
        <end position="22"/>
    </location>
</feature>
<dbReference type="Gene3D" id="1.20.58.2200">
    <property type="match status" value="1"/>
</dbReference>
<keyword evidence="2" id="KW-0812">Transmembrane</keyword>
<keyword evidence="2" id="KW-0472">Membrane</keyword>
<reference evidence="5 6" key="1">
    <citation type="journal article" date="2019" name="Environ. Microbiol.">
        <title>Species interactions and distinct microbial communities in high Arctic permafrost affected cryosols are associated with the CH4 and CO2 gas fluxes.</title>
        <authorList>
            <person name="Altshuler I."/>
            <person name="Hamel J."/>
            <person name="Turney S."/>
            <person name="Magnuson E."/>
            <person name="Levesque R."/>
            <person name="Greer C."/>
            <person name="Whyte L.G."/>
        </authorList>
    </citation>
    <scope>NUCLEOTIDE SEQUENCE [LARGE SCALE GENOMIC DNA]</scope>
    <source>
        <strain evidence="5 6">S13Y</strain>
    </source>
</reference>
<feature type="compositionally biased region" description="Low complexity" evidence="1">
    <location>
        <begin position="409"/>
        <end position="428"/>
    </location>
</feature>
<feature type="compositionally biased region" description="Low complexity" evidence="1">
    <location>
        <begin position="134"/>
        <end position="169"/>
    </location>
</feature>
<dbReference type="InterPro" id="IPR038440">
    <property type="entry name" value="FimV_C_sf"/>
</dbReference>
<dbReference type="CDD" id="cd00118">
    <property type="entry name" value="LysM"/>
    <property type="match status" value="1"/>
</dbReference>
<feature type="chain" id="PRO_5030107426" evidence="3">
    <location>
        <begin position="23"/>
        <end position="782"/>
    </location>
</feature>
<evidence type="ECO:0000256" key="3">
    <source>
        <dbReference type="SAM" id="SignalP"/>
    </source>
</evidence>
<accession>A0A502FPC8</accession>
<feature type="region of interest" description="Disordered" evidence="1">
    <location>
        <begin position="443"/>
        <end position="470"/>
    </location>
</feature>
<feature type="region of interest" description="Disordered" evidence="1">
    <location>
        <begin position="134"/>
        <end position="178"/>
    </location>
</feature>
<evidence type="ECO:0000256" key="2">
    <source>
        <dbReference type="SAM" id="Phobius"/>
    </source>
</evidence>
<dbReference type="AlphaFoldDB" id="A0A502FPC8"/>
<feature type="transmembrane region" description="Helical" evidence="2">
    <location>
        <begin position="484"/>
        <end position="503"/>
    </location>
</feature>
<feature type="domain" description="FimV N-terminal" evidence="4">
    <location>
        <begin position="23"/>
        <end position="128"/>
    </location>
</feature>
<dbReference type="InterPro" id="IPR020011">
    <property type="entry name" value="FimV_C"/>
</dbReference>
<comment type="caution">
    <text evidence="5">The sequence shown here is derived from an EMBL/GenBank/DDBJ whole genome shotgun (WGS) entry which is preliminary data.</text>
</comment>
<keyword evidence="2" id="KW-1133">Transmembrane helix</keyword>
<sequence length="782" mass="81785">MNRSLKLSMLMTLALGSSQAIALDLGQIQVKSALGQPLLAEIPLHPANPAELQNLTVQLASSEEFARAGIVGGRTTIPLHFSVANIAGGKVIRITSSQAVDDPYLDLLLEVNSNAGRSVREFAILLDPSSAPTAAPAAAAPTRAPTPARSAQPRATQARAAPAPKTAATVSNGQYGPVERGQTLSSIARSSAPAGVDIQQMMLALKQANPDAFYRDNINALKSGAVLRVPTSAEAQAMTIAAAMAEVRRQNSDWRAGTPGKPAVVADTATRASASSAPSNTASDAGDRLALVQAKDGNNAGAPGSQAAGKGDKASAGIRQDLLRSQESLASLQQQSTELKTRLKDLADINSKNEHLLSLKDSEIADLQAKLAAARKSGGLPAAAPETAPTPSPATSVQKTPLSEARMETAAASTSASANTVPAVTSSSTMTTTPAVASTAAVASNTSAPSTAAVTPEPAKPAAKPVSKPTPVSVVEQPWYMQTWTWAAAAGAIVLLVLLALLGRRRKPATASSKGASSLADRFGSASVDRDLVDGEDVDQEELLDQLAEHPDDIGLHLELVTLYYSRRDIEHFEAAAEAMHAHITDPQQDEWQDVMHMGEDLVPAHPLFDHHPELPVHDETEARREFDIDDYADESDAPTVVSTMPPLPSGAPKKVSEYNFNFDLTKPVGAEPPHPPAAGDDATVVAPLAANTPAPDTRAAPAAEAASSWHFDDSDSAHQTAGQGQDPDEFNDDPIDTKLDLARAYLDMGDADGARAMLGEVMKEGSQMQRDTAKRLLENLH</sequence>
<dbReference type="InterPro" id="IPR057840">
    <property type="entry name" value="FimV_N"/>
</dbReference>
<protein>
    <submittedName>
        <fullName evidence="5">Fimbrial protein FimV</fullName>
    </submittedName>
</protein>
<feature type="region of interest" description="Disordered" evidence="1">
    <location>
        <begin position="296"/>
        <end position="315"/>
    </location>
</feature>
<evidence type="ECO:0000313" key="5">
    <source>
        <dbReference type="EMBL" id="TPG10082.1"/>
    </source>
</evidence>
<dbReference type="NCBIfam" id="TIGR03504">
    <property type="entry name" value="FimV_Cterm"/>
    <property type="match status" value="1"/>
</dbReference>
<keyword evidence="6" id="KW-1185">Reference proteome</keyword>
<dbReference type="EMBL" id="RCZO01000003">
    <property type="protein sequence ID" value="TPG10082.1"/>
    <property type="molecule type" value="Genomic_DNA"/>
</dbReference>
<keyword evidence="3" id="KW-0732">Signal</keyword>
<proteinExistence type="predicted"/>
<dbReference type="NCBIfam" id="TIGR03505">
    <property type="entry name" value="FimV_core"/>
    <property type="match status" value="1"/>
</dbReference>
<dbReference type="OrthoDB" id="5298707at2"/>
<evidence type="ECO:0000259" key="4">
    <source>
        <dbReference type="Pfam" id="PF25800"/>
    </source>
</evidence>
<dbReference type="Pfam" id="PF25800">
    <property type="entry name" value="FimV_N"/>
    <property type="match status" value="1"/>
</dbReference>
<organism evidence="5 6">
    <name type="scientific">Rhodanobacter glycinis</name>
    <dbReference type="NCBI Taxonomy" id="582702"/>
    <lineage>
        <taxon>Bacteria</taxon>
        <taxon>Pseudomonadati</taxon>
        <taxon>Pseudomonadota</taxon>
        <taxon>Gammaproteobacteria</taxon>
        <taxon>Lysobacterales</taxon>
        <taxon>Rhodanobacteraceae</taxon>
        <taxon>Rhodanobacter</taxon>
    </lineage>
</organism>
<evidence type="ECO:0000256" key="1">
    <source>
        <dbReference type="SAM" id="MobiDB-lite"/>
    </source>
</evidence>